<protein>
    <submittedName>
        <fullName evidence="1">Uncharacterized protein</fullName>
    </submittedName>
</protein>
<name>A0ABY1MQB2_9PROT</name>
<proteinExistence type="predicted"/>
<evidence type="ECO:0000313" key="1">
    <source>
        <dbReference type="EMBL" id="SMH65779.1"/>
    </source>
</evidence>
<keyword evidence="2" id="KW-1185">Reference proteome</keyword>
<sequence length="86" mass="9559">MMAWNTGIDVGLLSNYGGRWLLVASPTAVSLGLTAGGCNKRIVHCIINFWMAAVGRRWPITRWHTLSTMPLQHPETVRSDLDGLLR</sequence>
<reference evidence="1 2" key="1">
    <citation type="submission" date="2017-03" db="EMBL/GenBank/DDBJ databases">
        <authorList>
            <person name="Regsiter A."/>
            <person name="William W."/>
        </authorList>
    </citation>
    <scope>NUCLEOTIDE SEQUENCE [LARGE SCALE GENOMIC DNA]</scope>
    <source>
        <strain evidence="1">PRJEB5721</strain>
    </source>
</reference>
<organism evidence="1 2">
    <name type="scientific">Acidithiobacillus ferrivorans</name>
    <dbReference type="NCBI Taxonomy" id="160808"/>
    <lineage>
        <taxon>Bacteria</taxon>
        <taxon>Pseudomonadati</taxon>
        <taxon>Pseudomonadota</taxon>
        <taxon>Acidithiobacillia</taxon>
        <taxon>Acidithiobacillales</taxon>
        <taxon>Acidithiobacillaceae</taxon>
        <taxon>Acidithiobacillus</taxon>
    </lineage>
</organism>
<dbReference type="EMBL" id="LT841305">
    <property type="protein sequence ID" value="SMH65779.1"/>
    <property type="molecule type" value="Genomic_DNA"/>
</dbReference>
<gene>
    <name evidence="1" type="ORF">AFERRI_20563</name>
</gene>
<accession>A0ABY1MQB2</accession>
<evidence type="ECO:0000313" key="2">
    <source>
        <dbReference type="Proteomes" id="UP000193925"/>
    </source>
</evidence>
<dbReference type="Proteomes" id="UP000193925">
    <property type="component" value="Chromosome AFERRI"/>
</dbReference>